<protein>
    <submittedName>
        <fullName evidence="1">Uncharacterized protein</fullName>
    </submittedName>
</protein>
<keyword evidence="2" id="KW-1185">Reference proteome</keyword>
<dbReference type="EMBL" id="JAPHNI010000181">
    <property type="protein sequence ID" value="KAJ8114666.1"/>
    <property type="molecule type" value="Genomic_DNA"/>
</dbReference>
<gene>
    <name evidence="1" type="ORF">OPT61_g3506</name>
</gene>
<evidence type="ECO:0000313" key="1">
    <source>
        <dbReference type="EMBL" id="KAJ8114666.1"/>
    </source>
</evidence>
<sequence length="199" mass="22290">MRTTLVLLLISAILLGNFALFYFLGIPKLFQQLLENHRKKTKYGVKQEWIEMQTDVHKQAKARRRKEEKRATQHAINTATAAVDAKALHPPRAATMPPTNPPADHELFLVLVTVIGIIFLQILLAVAYLAYRNYAEKAKWRRLSRRGVVVINGPAIFWTDDLPVPSVPVRFDVADEERVTRGLESGRAGGVQGPSSVEG</sequence>
<reference evidence="1" key="1">
    <citation type="submission" date="2022-11" db="EMBL/GenBank/DDBJ databases">
        <title>Genome Sequence of Boeremia exigua.</title>
        <authorList>
            <person name="Buettner E."/>
        </authorList>
    </citation>
    <scope>NUCLEOTIDE SEQUENCE</scope>
    <source>
        <strain evidence="1">CU02</strain>
    </source>
</reference>
<proteinExistence type="predicted"/>
<comment type="caution">
    <text evidence="1">The sequence shown here is derived from an EMBL/GenBank/DDBJ whole genome shotgun (WGS) entry which is preliminary data.</text>
</comment>
<accession>A0ACC2IHN7</accession>
<evidence type="ECO:0000313" key="2">
    <source>
        <dbReference type="Proteomes" id="UP001153331"/>
    </source>
</evidence>
<dbReference type="Proteomes" id="UP001153331">
    <property type="component" value="Unassembled WGS sequence"/>
</dbReference>
<name>A0ACC2IHN7_9PLEO</name>
<organism evidence="1 2">
    <name type="scientific">Boeremia exigua</name>
    <dbReference type="NCBI Taxonomy" id="749465"/>
    <lineage>
        <taxon>Eukaryota</taxon>
        <taxon>Fungi</taxon>
        <taxon>Dikarya</taxon>
        <taxon>Ascomycota</taxon>
        <taxon>Pezizomycotina</taxon>
        <taxon>Dothideomycetes</taxon>
        <taxon>Pleosporomycetidae</taxon>
        <taxon>Pleosporales</taxon>
        <taxon>Pleosporineae</taxon>
        <taxon>Didymellaceae</taxon>
        <taxon>Boeremia</taxon>
    </lineage>
</organism>